<dbReference type="GO" id="GO:0005886">
    <property type="term" value="C:plasma membrane"/>
    <property type="evidence" value="ECO:0007669"/>
    <property type="project" value="TreeGrafter"/>
</dbReference>
<evidence type="ECO:0000313" key="11">
    <source>
        <dbReference type="Proteomes" id="UP001460270"/>
    </source>
</evidence>
<evidence type="ECO:0000256" key="8">
    <source>
        <dbReference type="SAM" id="MobiDB-lite"/>
    </source>
</evidence>
<dbReference type="InterPro" id="IPR036412">
    <property type="entry name" value="HAD-like_sf"/>
</dbReference>
<dbReference type="PANTHER" id="PTHR24092">
    <property type="entry name" value="PROBABLE PHOSPHOLIPID-TRANSPORTING ATPASE"/>
    <property type="match status" value="1"/>
</dbReference>
<keyword evidence="6 9" id="KW-1133">Transmembrane helix</keyword>
<evidence type="ECO:0000256" key="3">
    <source>
        <dbReference type="ARBA" id="ARBA00022741"/>
    </source>
</evidence>
<keyword evidence="11" id="KW-1185">Reference proteome</keyword>
<dbReference type="SUPFAM" id="SSF81665">
    <property type="entry name" value="Calcium ATPase, transmembrane domain M"/>
    <property type="match status" value="1"/>
</dbReference>
<evidence type="ECO:0000256" key="1">
    <source>
        <dbReference type="ARBA" id="ARBA00004141"/>
    </source>
</evidence>
<evidence type="ECO:0000256" key="7">
    <source>
        <dbReference type="ARBA" id="ARBA00023136"/>
    </source>
</evidence>
<evidence type="ECO:0000256" key="5">
    <source>
        <dbReference type="ARBA" id="ARBA00022967"/>
    </source>
</evidence>
<feature type="region of interest" description="Disordered" evidence="8">
    <location>
        <begin position="299"/>
        <end position="325"/>
    </location>
</feature>
<dbReference type="InterPro" id="IPR018303">
    <property type="entry name" value="ATPase_P-typ_P_site"/>
</dbReference>
<comment type="caution">
    <text evidence="10">The sequence shown here is derived from an EMBL/GenBank/DDBJ whole genome shotgun (WGS) entry which is preliminary data.</text>
</comment>
<comment type="subcellular location">
    <subcellularLocation>
        <location evidence="1">Membrane</location>
        <topology evidence="1">Multi-pass membrane protein</topology>
    </subcellularLocation>
</comment>
<dbReference type="AlphaFoldDB" id="A0AAW0MVE7"/>
<reference evidence="11" key="1">
    <citation type="submission" date="2024-04" db="EMBL/GenBank/DDBJ databases">
        <title>Salinicola lusitanus LLJ914,a marine bacterium isolated from the Okinawa Trough.</title>
        <authorList>
            <person name="Li J."/>
        </authorList>
    </citation>
    <scope>NUCLEOTIDE SEQUENCE [LARGE SCALE GENOMIC DNA]</scope>
</reference>
<feature type="transmembrane region" description="Helical" evidence="9">
    <location>
        <begin position="196"/>
        <end position="220"/>
    </location>
</feature>
<protein>
    <recommendedName>
        <fullName evidence="12">P-type phospholipid transporter</fullName>
    </recommendedName>
</protein>
<dbReference type="Proteomes" id="UP001460270">
    <property type="component" value="Unassembled WGS sequence"/>
</dbReference>
<dbReference type="FunFam" id="1.20.1110.10:FF:000006">
    <property type="entry name" value="Phospholipid-transporting ATPase"/>
    <property type="match status" value="1"/>
</dbReference>
<evidence type="ECO:0000313" key="10">
    <source>
        <dbReference type="EMBL" id="KAK7880846.1"/>
    </source>
</evidence>
<dbReference type="PANTHER" id="PTHR24092:SF81">
    <property type="entry name" value="PHOSPHOLIPID-TRANSPORTING ATPASE VA"/>
    <property type="match status" value="1"/>
</dbReference>
<evidence type="ECO:0000256" key="2">
    <source>
        <dbReference type="ARBA" id="ARBA00022692"/>
    </source>
</evidence>
<keyword evidence="3" id="KW-0547">Nucleotide-binding</keyword>
<gene>
    <name evidence="10" type="ORF">WMY93_032526</name>
</gene>
<dbReference type="InterPro" id="IPR023214">
    <property type="entry name" value="HAD_sf"/>
</dbReference>
<dbReference type="SUPFAM" id="SSF56784">
    <property type="entry name" value="HAD-like"/>
    <property type="match status" value="1"/>
</dbReference>
<dbReference type="InterPro" id="IPR023298">
    <property type="entry name" value="ATPase_P-typ_TM_dom_sf"/>
</dbReference>
<evidence type="ECO:0000256" key="4">
    <source>
        <dbReference type="ARBA" id="ARBA00022840"/>
    </source>
</evidence>
<dbReference type="InterPro" id="IPR023299">
    <property type="entry name" value="ATPase_P-typ_cyto_dom_N"/>
</dbReference>
<name>A0AAW0MVE7_9GOBI</name>
<evidence type="ECO:0000256" key="9">
    <source>
        <dbReference type="SAM" id="Phobius"/>
    </source>
</evidence>
<sequence>LKSIKDPKLLYRAGHRKTVPIWNRPKTFGKYWNRKHDALSTTRTPNMPHVSPYNDMNYAPQTAKTPRNLFHQFSSFFLPNQPRDLPAPAQTSGTIHNPQKRQKRCTFQRQLLLRGCTVRNTEEAVGIVITQVCHETKAMLNNNGPRYKRSKLERQMNVACSGASSSCWSRLWMFQFRDKKPAFDVLSPEGTDLSPVMSSIYLFLTMIIVFQVLIPISLFVSIEIVKICQVYFIHNDLDLYDEETDSHLQCRALNITEDLGQMQYIFSDKTGTLTENKMVFRRCTVAGVEYSHDANVALRPSPPPKASADPCTVSTPVRSAGLRSPEELKKSMRHLAIPDIVTSSFCLVRSDPRSPTPPDSGGEENILDPHFG</sequence>
<dbReference type="GO" id="GO:0005524">
    <property type="term" value="F:ATP binding"/>
    <property type="evidence" value="ECO:0007669"/>
    <property type="project" value="UniProtKB-KW"/>
</dbReference>
<keyword evidence="5" id="KW-1278">Translocase</keyword>
<keyword evidence="4" id="KW-0067">ATP-binding</keyword>
<dbReference type="PROSITE" id="PS00154">
    <property type="entry name" value="ATPASE_E1_E2"/>
    <property type="match status" value="1"/>
</dbReference>
<evidence type="ECO:0008006" key="12">
    <source>
        <dbReference type="Google" id="ProtNLM"/>
    </source>
</evidence>
<feature type="non-terminal residue" evidence="10">
    <location>
        <position position="1"/>
    </location>
</feature>
<feature type="region of interest" description="Disordered" evidence="8">
    <location>
        <begin position="348"/>
        <end position="372"/>
    </location>
</feature>
<dbReference type="GO" id="GO:0140326">
    <property type="term" value="F:ATPase-coupled intramembrane lipid transporter activity"/>
    <property type="evidence" value="ECO:0007669"/>
    <property type="project" value="TreeGrafter"/>
</dbReference>
<proteinExistence type="predicted"/>
<dbReference type="EMBL" id="JBBPFD010000045">
    <property type="protein sequence ID" value="KAK7880846.1"/>
    <property type="molecule type" value="Genomic_DNA"/>
</dbReference>
<evidence type="ECO:0000256" key="6">
    <source>
        <dbReference type="ARBA" id="ARBA00022989"/>
    </source>
</evidence>
<accession>A0AAW0MVE7</accession>
<dbReference type="Gene3D" id="1.20.1110.10">
    <property type="entry name" value="Calcium-transporting ATPase, transmembrane domain"/>
    <property type="match status" value="1"/>
</dbReference>
<keyword evidence="7 9" id="KW-0472">Membrane</keyword>
<dbReference type="Gene3D" id="3.40.1110.10">
    <property type="entry name" value="Calcium-transporting ATPase, cytoplasmic domain N"/>
    <property type="match status" value="1"/>
</dbReference>
<dbReference type="Gene3D" id="3.40.50.1000">
    <property type="entry name" value="HAD superfamily/HAD-like"/>
    <property type="match status" value="1"/>
</dbReference>
<organism evidence="10 11">
    <name type="scientific">Mugilogobius chulae</name>
    <name type="common">yellowstripe goby</name>
    <dbReference type="NCBI Taxonomy" id="88201"/>
    <lineage>
        <taxon>Eukaryota</taxon>
        <taxon>Metazoa</taxon>
        <taxon>Chordata</taxon>
        <taxon>Craniata</taxon>
        <taxon>Vertebrata</taxon>
        <taxon>Euteleostomi</taxon>
        <taxon>Actinopterygii</taxon>
        <taxon>Neopterygii</taxon>
        <taxon>Teleostei</taxon>
        <taxon>Neoteleostei</taxon>
        <taxon>Acanthomorphata</taxon>
        <taxon>Gobiaria</taxon>
        <taxon>Gobiiformes</taxon>
        <taxon>Gobioidei</taxon>
        <taxon>Gobiidae</taxon>
        <taxon>Gobionellinae</taxon>
        <taxon>Mugilogobius</taxon>
    </lineage>
</organism>
<dbReference type="FunFam" id="3.40.50.1000:FF:000001">
    <property type="entry name" value="Phospholipid-transporting ATPase IC"/>
    <property type="match status" value="1"/>
</dbReference>
<keyword evidence="2 9" id="KW-0812">Transmembrane</keyword>
<dbReference type="GO" id="GO:0045332">
    <property type="term" value="P:phospholipid translocation"/>
    <property type="evidence" value="ECO:0007669"/>
    <property type="project" value="TreeGrafter"/>
</dbReference>